<protein>
    <submittedName>
        <fullName evidence="2">Conjugative relaxase domain-containing protein, TrwC/TraI family</fullName>
    </submittedName>
</protein>
<dbReference type="EMBL" id="FQUL01000030">
    <property type="protein sequence ID" value="SHE85552.1"/>
    <property type="molecule type" value="Genomic_DNA"/>
</dbReference>
<dbReference type="RefSeq" id="WP_143146489.1">
    <property type="nucleotide sequence ID" value="NZ_FQUL01000030.1"/>
</dbReference>
<dbReference type="NCBIfam" id="NF041492">
    <property type="entry name" value="MobF"/>
    <property type="match status" value="1"/>
</dbReference>
<dbReference type="SUPFAM" id="SSF55464">
    <property type="entry name" value="Origin of replication-binding domain, RBD-like"/>
    <property type="match status" value="1"/>
</dbReference>
<dbReference type="AlphaFoldDB" id="A0A1M4WX58"/>
<feature type="domain" description="TrwC relaxase" evidence="1">
    <location>
        <begin position="65"/>
        <end position="266"/>
    </location>
</feature>
<dbReference type="Proteomes" id="UP000184295">
    <property type="component" value="Unassembled WGS sequence"/>
</dbReference>
<dbReference type="Pfam" id="PF08751">
    <property type="entry name" value="TrwC"/>
    <property type="match status" value="1"/>
</dbReference>
<evidence type="ECO:0000259" key="1">
    <source>
        <dbReference type="Pfam" id="PF08751"/>
    </source>
</evidence>
<evidence type="ECO:0000313" key="2">
    <source>
        <dbReference type="EMBL" id="SHE85552.1"/>
    </source>
</evidence>
<dbReference type="STRING" id="1121881.SAMN02745225_01811"/>
<reference evidence="3" key="1">
    <citation type="submission" date="2016-11" db="EMBL/GenBank/DDBJ databases">
        <authorList>
            <person name="Varghese N."/>
            <person name="Submissions S."/>
        </authorList>
    </citation>
    <scope>NUCLEOTIDE SEQUENCE [LARGE SCALE GENOMIC DNA]</scope>
    <source>
        <strain evidence="3">DSM 19514</strain>
    </source>
</reference>
<dbReference type="InterPro" id="IPR014862">
    <property type="entry name" value="TrwC"/>
</dbReference>
<keyword evidence="3" id="KW-1185">Reference proteome</keyword>
<accession>A0A1M4WX58</accession>
<dbReference type="OrthoDB" id="4524286at2"/>
<evidence type="ECO:0000313" key="3">
    <source>
        <dbReference type="Proteomes" id="UP000184295"/>
    </source>
</evidence>
<sequence>MQIHPITKSDFSYYFIDELIDRVESVGVEIGGSRIRSGISQIPKGMSISEAAEELDSLCSSRRLYIAVDLVVAAPKSVSILWALSTDTIRRQIEICHEKALCRALEYYEVTENWTSSKGEVIGGSGVTAYEFRHRISRSADPHLHSHVVLLNATQYGNDIKALNLTRLRRALPALEALYRFEFAQVLFETTGFSLRGEILGTLLLPGLNETAIDQFSKRRREVLEHAQRYGLSRSARKVAAVATRTRKEPLSLEDLGERWKRSAREVNVALYKDGKRPYLDFCVTPIFVSPVPDIFHSEFLYTLGKAGCVSAVQAFDDTCRTLLRSSKEEPNRKDQSVANSYLSFREVPSLPPSLIGSVSQQVDLHISERFRSLTAEATRKPVVSGDRERSGVYLHGDPLEGKTDRFYLARTKWERRYLGEDDSPYSSHVIYSKGKIIEMESFSRLSLSQMEQLLADNVVAGFEPVEQRPQTSDLTTSLCATPLVKVKGVFPAIDAEIFLSKDEMLEAVRADIYGKVSAQARLGLYVLEASKDANDLRSKIISTLDVERGLELSHKGKALIPGELVAYIVPRKGLRVVYVDPLSAALGTLLLVDSADPTKTICPSRTDTVIPVSLVSDKTALLKEVLTHGDKNWELTAIYSPLGSTIWSAAKFSIRSKVLASLDQKEFYSTLLILKSRLGDLERLKGVTLGFADEDSVARSVLRKGGRLLDVSGYSGQREIERVRTLLLQRGIEFKREIRSKAREAGELGISRDITKEMLRERSLGDRGGTIR</sequence>
<organism evidence="2 3">
    <name type="scientific">Ferrithrix thermotolerans DSM 19514</name>
    <dbReference type="NCBI Taxonomy" id="1121881"/>
    <lineage>
        <taxon>Bacteria</taxon>
        <taxon>Bacillati</taxon>
        <taxon>Actinomycetota</taxon>
        <taxon>Acidimicrobiia</taxon>
        <taxon>Acidimicrobiales</taxon>
        <taxon>Acidimicrobiaceae</taxon>
        <taxon>Ferrithrix</taxon>
    </lineage>
</organism>
<name>A0A1M4WX58_9ACTN</name>
<proteinExistence type="predicted"/>
<gene>
    <name evidence="2" type="ORF">SAMN02745225_01811</name>
</gene>